<dbReference type="Proteomes" id="UP000003330">
    <property type="component" value="Unassembled WGS sequence"/>
</dbReference>
<dbReference type="CDD" id="cd04693">
    <property type="entry name" value="NUDIX_Hydrolase"/>
    <property type="match status" value="1"/>
</dbReference>
<dbReference type="PANTHER" id="PTHR10885:SF0">
    <property type="entry name" value="ISOPENTENYL-DIPHOSPHATE DELTA-ISOMERASE"/>
    <property type="match status" value="1"/>
</dbReference>
<evidence type="ECO:0000313" key="3">
    <source>
        <dbReference type="EMBL" id="EHI69253.1"/>
    </source>
</evidence>
<organism evidence="3 4">
    <name type="scientific">Streptococcus ictaluri 707-05</name>
    <dbReference type="NCBI Taxonomy" id="764299"/>
    <lineage>
        <taxon>Bacteria</taxon>
        <taxon>Bacillati</taxon>
        <taxon>Bacillota</taxon>
        <taxon>Bacilli</taxon>
        <taxon>Lactobacillales</taxon>
        <taxon>Streptococcaceae</taxon>
        <taxon>Streptococcus</taxon>
    </lineage>
</organism>
<gene>
    <name evidence="3" type="ORF">STRIC_1723</name>
</gene>
<dbReference type="STRING" id="764299.STRIC_1723"/>
<dbReference type="OrthoDB" id="9786032at2"/>
<evidence type="ECO:0000259" key="2">
    <source>
        <dbReference type="PROSITE" id="PS51462"/>
    </source>
</evidence>
<protein>
    <submittedName>
        <fullName evidence="3">Hydrolase, NUDIX family</fullName>
    </submittedName>
</protein>
<reference evidence="3 4" key="1">
    <citation type="journal article" date="2014" name="Int. J. Syst. Evol. Microbiol.">
        <title>Phylogenomics and the dynamic genome evolution of the genus Streptococcus.</title>
        <authorList>
            <consortium name="The Broad Institute Genome Sequencing Platform"/>
            <person name="Richards V.P."/>
            <person name="Palmer S.R."/>
            <person name="Pavinski Bitar P.D."/>
            <person name="Qin X."/>
            <person name="Weinstock G.M."/>
            <person name="Highlander S.K."/>
            <person name="Town C.D."/>
            <person name="Burne R.A."/>
            <person name="Stanhope M.J."/>
        </authorList>
    </citation>
    <scope>NUCLEOTIDE SEQUENCE [LARGE SCALE GENOMIC DNA]</scope>
    <source>
        <strain evidence="3 4">707-05</strain>
    </source>
</reference>
<dbReference type="GO" id="GO:0016787">
    <property type="term" value="F:hydrolase activity"/>
    <property type="evidence" value="ECO:0007669"/>
    <property type="project" value="UniProtKB-KW"/>
</dbReference>
<sequence>MVELWDVYARNHELTGQTMERGSSFENDCYHLVVHLCLFNRQGEMLIQQRQDDKAGWPSYWDLTVGGSALTGETSQVAAERELFEELGLKINLNELRPQFTINFDHGFDDIFLLEKEVDINSLVFQAEEVQAAKWASKAEINRMITEGTFIPYYPSLIDLCFDLVGKYGAHQL</sequence>
<comment type="caution">
    <text evidence="3">The sequence shown here is derived from an EMBL/GenBank/DDBJ whole genome shotgun (WGS) entry which is preliminary data.</text>
</comment>
<feature type="domain" description="Nudix hydrolase" evidence="2">
    <location>
        <begin position="29"/>
        <end position="159"/>
    </location>
</feature>
<accession>G5K4I6</accession>
<dbReference type="PROSITE" id="PS00893">
    <property type="entry name" value="NUDIX_BOX"/>
    <property type="match status" value="1"/>
</dbReference>
<dbReference type="Gene3D" id="3.90.79.10">
    <property type="entry name" value="Nucleoside Triphosphate Pyrophosphohydrolase"/>
    <property type="match status" value="1"/>
</dbReference>
<dbReference type="InterPro" id="IPR015797">
    <property type="entry name" value="NUDIX_hydrolase-like_dom_sf"/>
</dbReference>
<dbReference type="EMBL" id="AEUX02000007">
    <property type="protein sequence ID" value="EHI69253.1"/>
    <property type="molecule type" value="Genomic_DNA"/>
</dbReference>
<evidence type="ECO:0000256" key="1">
    <source>
        <dbReference type="ARBA" id="ARBA00022801"/>
    </source>
</evidence>
<dbReference type="InterPro" id="IPR020084">
    <property type="entry name" value="NUDIX_hydrolase_CS"/>
</dbReference>
<proteinExistence type="predicted"/>
<dbReference type="PROSITE" id="PS51462">
    <property type="entry name" value="NUDIX"/>
    <property type="match status" value="1"/>
</dbReference>
<evidence type="ECO:0000313" key="4">
    <source>
        <dbReference type="Proteomes" id="UP000003330"/>
    </source>
</evidence>
<dbReference type="InterPro" id="IPR000086">
    <property type="entry name" value="NUDIX_hydrolase_dom"/>
</dbReference>
<keyword evidence="1 3" id="KW-0378">Hydrolase</keyword>
<dbReference type="SUPFAM" id="SSF55811">
    <property type="entry name" value="Nudix"/>
    <property type="match status" value="1"/>
</dbReference>
<dbReference type="RefSeq" id="WP_008090325.1">
    <property type="nucleotide sequence ID" value="NZ_AEUX02000007.1"/>
</dbReference>
<dbReference type="eggNOG" id="COG1443">
    <property type="taxonomic scope" value="Bacteria"/>
</dbReference>
<name>G5K4I6_9STRE</name>
<dbReference type="PANTHER" id="PTHR10885">
    <property type="entry name" value="ISOPENTENYL-DIPHOSPHATE DELTA-ISOMERASE"/>
    <property type="match status" value="1"/>
</dbReference>
<keyword evidence="4" id="KW-1185">Reference proteome</keyword>
<dbReference type="Pfam" id="PF00293">
    <property type="entry name" value="NUDIX"/>
    <property type="match status" value="1"/>
</dbReference>
<dbReference type="AlphaFoldDB" id="G5K4I6"/>